<feature type="signal peptide" evidence="2">
    <location>
        <begin position="1"/>
        <end position="30"/>
    </location>
</feature>
<keyword evidence="4" id="KW-1185">Reference proteome</keyword>
<dbReference type="AlphaFoldDB" id="L5LXT2"/>
<feature type="chain" id="PRO_5003970725" evidence="2">
    <location>
        <begin position="31"/>
        <end position="99"/>
    </location>
</feature>
<proteinExistence type="predicted"/>
<evidence type="ECO:0000256" key="1">
    <source>
        <dbReference type="SAM" id="Phobius"/>
    </source>
</evidence>
<gene>
    <name evidence="3" type="ORF">MDA_GLEAN10025844</name>
</gene>
<dbReference type="Proteomes" id="UP000010556">
    <property type="component" value="Unassembled WGS sequence"/>
</dbReference>
<protein>
    <submittedName>
        <fullName evidence="3">Sodium/hydrogen exchanger 3</fullName>
    </submittedName>
</protein>
<evidence type="ECO:0000313" key="3">
    <source>
        <dbReference type="EMBL" id="ELK31234.1"/>
    </source>
</evidence>
<keyword evidence="2" id="KW-0732">Signal</keyword>
<evidence type="ECO:0000313" key="4">
    <source>
        <dbReference type="Proteomes" id="UP000010556"/>
    </source>
</evidence>
<accession>L5LXT2</accession>
<name>L5LXT2_MYODS</name>
<organism evidence="3 4">
    <name type="scientific">Myotis davidii</name>
    <name type="common">David's myotis</name>
    <dbReference type="NCBI Taxonomy" id="225400"/>
    <lineage>
        <taxon>Eukaryota</taxon>
        <taxon>Metazoa</taxon>
        <taxon>Chordata</taxon>
        <taxon>Craniata</taxon>
        <taxon>Vertebrata</taxon>
        <taxon>Euteleostomi</taxon>
        <taxon>Mammalia</taxon>
        <taxon>Eutheria</taxon>
        <taxon>Laurasiatheria</taxon>
        <taxon>Chiroptera</taxon>
        <taxon>Yangochiroptera</taxon>
        <taxon>Vespertilionidae</taxon>
        <taxon>Myotis</taxon>
    </lineage>
</organism>
<sequence length="99" mass="10799">MMSQRGALGPGWGLLLALLLALGELPPVGAFEEEPDKEHEKSHGFQVVTLKWHHVQEPYIIALWILVASVAKIVLVSAQVWSLAYESPVPAIRAPAVQP</sequence>
<keyword evidence="1" id="KW-0472">Membrane</keyword>
<reference evidence="4" key="1">
    <citation type="journal article" date="2013" name="Science">
        <title>Comparative analysis of bat genomes provides insight into the evolution of flight and immunity.</title>
        <authorList>
            <person name="Zhang G."/>
            <person name="Cowled C."/>
            <person name="Shi Z."/>
            <person name="Huang Z."/>
            <person name="Bishop-Lilly K.A."/>
            <person name="Fang X."/>
            <person name="Wynne J.W."/>
            <person name="Xiong Z."/>
            <person name="Baker M.L."/>
            <person name="Zhao W."/>
            <person name="Tachedjian M."/>
            <person name="Zhu Y."/>
            <person name="Zhou P."/>
            <person name="Jiang X."/>
            <person name="Ng J."/>
            <person name="Yang L."/>
            <person name="Wu L."/>
            <person name="Xiao J."/>
            <person name="Feng Y."/>
            <person name="Chen Y."/>
            <person name="Sun X."/>
            <person name="Zhang Y."/>
            <person name="Marsh G.A."/>
            <person name="Crameri G."/>
            <person name="Broder C.C."/>
            <person name="Frey K.G."/>
            <person name="Wang L.F."/>
            <person name="Wang J."/>
        </authorList>
    </citation>
    <scope>NUCLEOTIDE SEQUENCE [LARGE SCALE GENOMIC DNA]</scope>
</reference>
<dbReference type="EMBL" id="KB106364">
    <property type="protein sequence ID" value="ELK31234.1"/>
    <property type="molecule type" value="Genomic_DNA"/>
</dbReference>
<evidence type="ECO:0000256" key="2">
    <source>
        <dbReference type="SAM" id="SignalP"/>
    </source>
</evidence>
<feature type="transmembrane region" description="Helical" evidence="1">
    <location>
        <begin position="59"/>
        <end position="84"/>
    </location>
</feature>
<keyword evidence="1" id="KW-1133">Transmembrane helix</keyword>
<keyword evidence="1" id="KW-0812">Transmembrane</keyword>